<reference evidence="3 5" key="2">
    <citation type="journal article" date="2013" name="Nature">
        <title>Insights into bilaterian evolution from three spiralian genomes.</title>
        <authorList>
            <person name="Simakov O."/>
            <person name="Marletaz F."/>
            <person name="Cho S.J."/>
            <person name="Edsinger-Gonzales E."/>
            <person name="Havlak P."/>
            <person name="Hellsten U."/>
            <person name="Kuo D.H."/>
            <person name="Larsson T."/>
            <person name="Lv J."/>
            <person name="Arendt D."/>
            <person name="Savage R."/>
            <person name="Osoegawa K."/>
            <person name="de Jong P."/>
            <person name="Grimwood J."/>
            <person name="Chapman J.A."/>
            <person name="Shapiro H."/>
            <person name="Aerts A."/>
            <person name="Otillar R.P."/>
            <person name="Terry A.Y."/>
            <person name="Boore J.L."/>
            <person name="Grigoriev I.V."/>
            <person name="Lindberg D.R."/>
            <person name="Seaver E.C."/>
            <person name="Weisblat D.A."/>
            <person name="Putnam N.H."/>
            <person name="Rokhsar D.S."/>
        </authorList>
    </citation>
    <scope>NUCLEOTIDE SEQUENCE</scope>
    <source>
        <strain evidence="3 5">I ESC-2004</strain>
    </source>
</reference>
<feature type="region of interest" description="Disordered" evidence="2">
    <location>
        <begin position="341"/>
        <end position="408"/>
    </location>
</feature>
<evidence type="ECO:0000313" key="4">
    <source>
        <dbReference type="EnsemblMetazoa" id="CapteP228982"/>
    </source>
</evidence>
<dbReference type="EMBL" id="AMQN01019410">
    <property type="status" value="NOT_ANNOTATED_CDS"/>
    <property type="molecule type" value="Genomic_DNA"/>
</dbReference>
<dbReference type="InterPro" id="IPR029343">
    <property type="entry name" value="CCDC14"/>
</dbReference>
<dbReference type="PANTHER" id="PTHR22367">
    <property type="entry name" value="COILED-COIL DOMAIN-CONTAINING PROTEIN 14"/>
    <property type="match status" value="1"/>
</dbReference>
<accession>R7VAL4</accession>
<keyword evidence="1" id="KW-0175">Coiled coil</keyword>
<dbReference type="HOGENOM" id="CLU_319394_0_0_1"/>
<feature type="region of interest" description="Disordered" evidence="2">
    <location>
        <begin position="817"/>
        <end position="882"/>
    </location>
</feature>
<feature type="compositionally biased region" description="Basic and acidic residues" evidence="2">
    <location>
        <begin position="381"/>
        <end position="401"/>
    </location>
</feature>
<dbReference type="EnsemblMetazoa" id="CapteT228982">
    <property type="protein sequence ID" value="CapteP228982"/>
    <property type="gene ID" value="CapteG228982"/>
</dbReference>
<organism evidence="3">
    <name type="scientific">Capitella teleta</name>
    <name type="common">Polychaete worm</name>
    <dbReference type="NCBI Taxonomy" id="283909"/>
    <lineage>
        <taxon>Eukaryota</taxon>
        <taxon>Metazoa</taxon>
        <taxon>Spiralia</taxon>
        <taxon>Lophotrochozoa</taxon>
        <taxon>Annelida</taxon>
        <taxon>Polychaeta</taxon>
        <taxon>Sedentaria</taxon>
        <taxon>Scolecida</taxon>
        <taxon>Capitellidae</taxon>
        <taxon>Capitella</taxon>
    </lineage>
</organism>
<feature type="compositionally biased region" description="Polar residues" evidence="2">
    <location>
        <begin position="44"/>
        <end position="59"/>
    </location>
</feature>
<dbReference type="PANTHER" id="PTHR22367:SF2">
    <property type="entry name" value="COILED-COIL DOMAIN-CONTAINING PROTEIN 14"/>
    <property type="match status" value="1"/>
</dbReference>
<dbReference type="GO" id="GO:0034451">
    <property type="term" value="C:centriolar satellite"/>
    <property type="evidence" value="ECO:0007669"/>
    <property type="project" value="TreeGrafter"/>
</dbReference>
<dbReference type="STRING" id="283909.R7VAL4"/>
<evidence type="ECO:0000313" key="5">
    <source>
        <dbReference type="Proteomes" id="UP000014760"/>
    </source>
</evidence>
<feature type="compositionally biased region" description="Polar residues" evidence="2">
    <location>
        <begin position="841"/>
        <end position="859"/>
    </location>
</feature>
<dbReference type="Pfam" id="PF15254">
    <property type="entry name" value="CCDC14"/>
    <property type="match status" value="1"/>
</dbReference>
<dbReference type="OrthoDB" id="10014807at2759"/>
<evidence type="ECO:0000256" key="1">
    <source>
        <dbReference type="SAM" id="Coils"/>
    </source>
</evidence>
<sequence>MSDWASQLRAYKSGQAVAPSSSRQHHQAKGSGSNAEHRSDASTKTKITPSKVPSISHQSPDLKREKIPLLGNKSLERCVQLLNQMMLETDGGEVKTHSNVRASLAKAKVSKSYKPKMTLKKKNPKAKCKSHNKKTKVTHDVPRGAVKPVLKSASIQSAADSTKFDVPERDSNPKIECLPLHHYSAGRYLDSCSQPAFQMQSASVPFNKRLSTSTPTQPLDSGVSPWKYIPGSSQSICSEEYHLTRAGNNPLNATDQCKEVAPPPVPQPEPKLTEAAFALTDNPQAPTPVVSALEGHTLNEGYSLYSASTPLTMISSPKDQYSDPMPLCSWKENTTVVETSARSQPALVSSSSQTKNTSSHAPPIQPLVLPASITQPLYSRRRTDDSKKDTETQTSVHEGKETPPPPKLRALSDLLKELKSAVSCGNHAAFPRLVADLEATSSSMVWGKKVNQQLELDLAIQPLRTENAQLRRQLRLANLLKKGNKDEVKSEDSAQQDINAVHFEMMRHQLEATLREERAAMERLRERSCQLQSELQIISDEKQQLLSMVMKKDQDYVQELDKILSERKKLCSEVEQLRKQVKELESQIQQQQQLAQVELKGRDDEILKLQDLVGNLQKSMRRLLTDLQTKPDTSCREIAESTQSTLDSILNGSNAKEMIDEQFNGIQINLHKSSPRSTESHKSAKKSLFPKETDIVSFDTSKNLASISDNMGVNMTMSDYDMPPGASPFGSKFRVNEGLTVKELLTPLANRMQHQFNRMHTVKPDDIAGYSSIESDPAESESTLVEEEEAVEKEESVSRYSITDYFTKYSAKEKPASMERLLERESSSDSSPSPLKGSLRPSVQSSLYKGTDLDTSLSTIPGAEDGRSVVSSEVSTNTVSTVDDHAFKRGLAALDANISRMQQQLRVTSQ</sequence>
<dbReference type="Proteomes" id="UP000014760">
    <property type="component" value="Unassembled WGS sequence"/>
</dbReference>
<feature type="compositionally biased region" description="Basic and acidic residues" evidence="2">
    <location>
        <begin position="817"/>
        <end position="827"/>
    </location>
</feature>
<feature type="compositionally biased region" description="Acidic residues" evidence="2">
    <location>
        <begin position="776"/>
        <end position="792"/>
    </location>
</feature>
<reference evidence="4" key="3">
    <citation type="submission" date="2015-06" db="UniProtKB">
        <authorList>
            <consortium name="EnsemblMetazoa"/>
        </authorList>
    </citation>
    <scope>IDENTIFICATION</scope>
</reference>
<feature type="compositionally biased region" description="Low complexity" evidence="2">
    <location>
        <begin position="868"/>
        <end position="881"/>
    </location>
</feature>
<feature type="compositionally biased region" description="Low complexity" evidence="2">
    <location>
        <begin position="349"/>
        <end position="359"/>
    </location>
</feature>
<dbReference type="OMA" id="QACHRET"/>
<gene>
    <name evidence="3" type="ORF">CAPTEDRAFT_228982</name>
</gene>
<reference evidence="5" key="1">
    <citation type="submission" date="2012-12" db="EMBL/GenBank/DDBJ databases">
        <authorList>
            <person name="Hellsten U."/>
            <person name="Grimwood J."/>
            <person name="Chapman J.A."/>
            <person name="Shapiro H."/>
            <person name="Aerts A."/>
            <person name="Otillar R.P."/>
            <person name="Terry A.Y."/>
            <person name="Boore J.L."/>
            <person name="Simakov O."/>
            <person name="Marletaz F."/>
            <person name="Cho S.-J."/>
            <person name="Edsinger-Gonzales E."/>
            <person name="Havlak P."/>
            <person name="Kuo D.-H."/>
            <person name="Larsson T."/>
            <person name="Lv J."/>
            <person name="Arendt D."/>
            <person name="Savage R."/>
            <person name="Osoegawa K."/>
            <person name="de Jong P."/>
            <person name="Lindberg D.R."/>
            <person name="Seaver E.C."/>
            <person name="Weisblat D.A."/>
            <person name="Putnam N.H."/>
            <person name="Grigoriev I.V."/>
            <person name="Rokhsar D.S."/>
        </authorList>
    </citation>
    <scope>NUCLEOTIDE SEQUENCE</scope>
    <source>
        <strain evidence="5">I ESC-2004</strain>
    </source>
</reference>
<proteinExistence type="predicted"/>
<dbReference type="EMBL" id="KB295732">
    <property type="protein sequence ID" value="ELU12725.1"/>
    <property type="molecule type" value="Genomic_DNA"/>
</dbReference>
<evidence type="ECO:0008006" key="6">
    <source>
        <dbReference type="Google" id="ProtNLM"/>
    </source>
</evidence>
<evidence type="ECO:0000313" key="3">
    <source>
        <dbReference type="EMBL" id="ELU12725.1"/>
    </source>
</evidence>
<feature type="coiled-coil region" evidence="1">
    <location>
        <begin position="560"/>
        <end position="594"/>
    </location>
</feature>
<dbReference type="GO" id="GO:0071539">
    <property type="term" value="P:protein localization to centrosome"/>
    <property type="evidence" value="ECO:0007669"/>
    <property type="project" value="TreeGrafter"/>
</dbReference>
<protein>
    <recommendedName>
        <fullName evidence="6">Coiled-coil domain-containing protein 14</fullName>
    </recommendedName>
</protein>
<name>R7VAL4_CAPTE</name>
<evidence type="ECO:0000256" key="2">
    <source>
        <dbReference type="SAM" id="MobiDB-lite"/>
    </source>
</evidence>
<feature type="region of interest" description="Disordered" evidence="2">
    <location>
        <begin position="1"/>
        <end position="70"/>
    </location>
</feature>
<feature type="region of interest" description="Disordered" evidence="2">
    <location>
        <begin position="767"/>
        <end position="797"/>
    </location>
</feature>
<dbReference type="AlphaFoldDB" id="R7VAL4"/>
<keyword evidence="5" id="KW-1185">Reference proteome</keyword>